<dbReference type="AlphaFoldDB" id="A0A1X2GQM3"/>
<dbReference type="Proteomes" id="UP000242146">
    <property type="component" value="Unassembled WGS sequence"/>
</dbReference>
<comment type="caution">
    <text evidence="6">The sequence shown here is derived from an EMBL/GenBank/DDBJ whole genome shotgun (WGS) entry which is preliminary data.</text>
</comment>
<evidence type="ECO:0000256" key="1">
    <source>
        <dbReference type="ARBA" id="ARBA00022741"/>
    </source>
</evidence>
<feature type="compositionally biased region" description="Low complexity" evidence="4">
    <location>
        <begin position="453"/>
        <end position="466"/>
    </location>
</feature>
<dbReference type="EMBL" id="MCGT01000005">
    <property type="protein sequence ID" value="ORX59419.1"/>
    <property type="molecule type" value="Genomic_DNA"/>
</dbReference>
<evidence type="ECO:0000256" key="4">
    <source>
        <dbReference type="SAM" id="MobiDB-lite"/>
    </source>
</evidence>
<dbReference type="OrthoDB" id="1738954at2759"/>
<keyword evidence="6" id="KW-0808">Transferase</keyword>
<dbReference type="STRING" id="101127.A0A1X2GQM3"/>
<dbReference type="PROSITE" id="PS50011">
    <property type="entry name" value="PROTEIN_KINASE_DOM"/>
    <property type="match status" value="1"/>
</dbReference>
<evidence type="ECO:0000313" key="6">
    <source>
        <dbReference type="EMBL" id="ORX59419.1"/>
    </source>
</evidence>
<dbReference type="PROSITE" id="PS00107">
    <property type="entry name" value="PROTEIN_KINASE_ATP"/>
    <property type="match status" value="1"/>
</dbReference>
<dbReference type="InterPro" id="IPR017441">
    <property type="entry name" value="Protein_kinase_ATP_BS"/>
</dbReference>
<dbReference type="InterPro" id="IPR008271">
    <property type="entry name" value="Ser/Thr_kinase_AS"/>
</dbReference>
<evidence type="ECO:0000256" key="3">
    <source>
        <dbReference type="PROSITE-ProRule" id="PRU10141"/>
    </source>
</evidence>
<dbReference type="GO" id="GO:0004672">
    <property type="term" value="F:protein kinase activity"/>
    <property type="evidence" value="ECO:0007669"/>
    <property type="project" value="InterPro"/>
</dbReference>
<accession>A0A1X2GQM3</accession>
<organism evidence="6 7">
    <name type="scientific">Hesseltinella vesiculosa</name>
    <dbReference type="NCBI Taxonomy" id="101127"/>
    <lineage>
        <taxon>Eukaryota</taxon>
        <taxon>Fungi</taxon>
        <taxon>Fungi incertae sedis</taxon>
        <taxon>Mucoromycota</taxon>
        <taxon>Mucoromycotina</taxon>
        <taxon>Mucoromycetes</taxon>
        <taxon>Mucorales</taxon>
        <taxon>Cunninghamellaceae</taxon>
        <taxon>Hesseltinella</taxon>
    </lineage>
</organism>
<dbReference type="Gene3D" id="3.30.200.20">
    <property type="entry name" value="Phosphorylase Kinase, domain 1"/>
    <property type="match status" value="1"/>
</dbReference>
<evidence type="ECO:0000256" key="2">
    <source>
        <dbReference type="ARBA" id="ARBA00022840"/>
    </source>
</evidence>
<dbReference type="GO" id="GO:0005524">
    <property type="term" value="F:ATP binding"/>
    <property type="evidence" value="ECO:0007669"/>
    <property type="project" value="UniProtKB-UniRule"/>
</dbReference>
<sequence>MSVFSKFTKLLGQAKSSLGGDKYETVARIVEEERIAKQHLPAYTGLERYQLLEKIGDGAFSVVYRAIDTETNEKVAVKVVDHSKLKRDQKASVLKEISLMQKLNHPSIVRMLSYRETSTHFFLVLELCDGGELFNQIVKLTYFSEDLARHCIRQVAEGLRYLHEECGIVHRDIKPENLLFDSIPFMERTSPAPPLPDFDDESKLDEGELVPGLGGGGIGKVKIADFGLSKVVWDKTTMTPCGTVGYTAPEIVKDQRYSKSVDMFALGCVLYTMLCGFPPFYDEDIADLTQKVAKCQYEFLSPWWDVISDGAKDLISHTLCMNPRKRYTIQQFLDHPWMQQQEKKQLSSEPVTDSDAEQFKLKYQRGYRSAPTTPSTERRLVLEPGMKEIYDVTMDMARGQEEKKLKKRAKRHPQDFAQALHMSQFPDDEHDDDDLDADTDEDDDTTSNDDNDSSSSAPSTSDNATALDPEMEALTSQLDQFMSADQQESAAQTIRQVQAVADDPTLQQEPLKKVKTRKPQPVFELKMDGATLLEKRRKHQISQPQ</sequence>
<feature type="region of interest" description="Disordered" evidence="4">
    <location>
        <begin position="421"/>
        <end position="490"/>
    </location>
</feature>
<dbReference type="SMART" id="SM00220">
    <property type="entry name" value="S_TKc"/>
    <property type="match status" value="1"/>
</dbReference>
<keyword evidence="7" id="KW-1185">Reference proteome</keyword>
<gene>
    <name evidence="6" type="ORF">DM01DRAFT_1185228</name>
</gene>
<keyword evidence="6" id="KW-0418">Kinase</keyword>
<evidence type="ECO:0000313" key="7">
    <source>
        <dbReference type="Proteomes" id="UP000242146"/>
    </source>
</evidence>
<feature type="domain" description="Protein kinase" evidence="5">
    <location>
        <begin position="49"/>
        <end position="338"/>
    </location>
</feature>
<keyword evidence="2 3" id="KW-0067">ATP-binding</keyword>
<feature type="compositionally biased region" description="Acidic residues" evidence="4">
    <location>
        <begin position="426"/>
        <end position="452"/>
    </location>
</feature>
<dbReference type="PANTHER" id="PTHR24347">
    <property type="entry name" value="SERINE/THREONINE-PROTEIN KINASE"/>
    <property type="match status" value="1"/>
</dbReference>
<dbReference type="InterPro" id="IPR000719">
    <property type="entry name" value="Prot_kinase_dom"/>
</dbReference>
<feature type="compositionally biased region" description="Polar residues" evidence="4">
    <location>
        <begin position="474"/>
        <end position="490"/>
    </location>
</feature>
<dbReference type="PROSITE" id="PS00108">
    <property type="entry name" value="PROTEIN_KINASE_ST"/>
    <property type="match status" value="1"/>
</dbReference>
<reference evidence="6 7" key="1">
    <citation type="submission" date="2016-07" db="EMBL/GenBank/DDBJ databases">
        <title>Pervasive Adenine N6-methylation of Active Genes in Fungi.</title>
        <authorList>
            <consortium name="DOE Joint Genome Institute"/>
            <person name="Mondo S.J."/>
            <person name="Dannebaum R.O."/>
            <person name="Kuo R.C."/>
            <person name="Labutti K."/>
            <person name="Haridas S."/>
            <person name="Kuo A."/>
            <person name="Salamov A."/>
            <person name="Ahrendt S.R."/>
            <person name="Lipzen A."/>
            <person name="Sullivan W."/>
            <person name="Andreopoulos W.B."/>
            <person name="Clum A."/>
            <person name="Lindquist E."/>
            <person name="Daum C."/>
            <person name="Ramamoorthy G.K."/>
            <person name="Gryganskyi A."/>
            <person name="Culley D."/>
            <person name="Magnuson J.K."/>
            <person name="James T.Y."/>
            <person name="O'Malley M.A."/>
            <person name="Stajich J.E."/>
            <person name="Spatafora J.W."/>
            <person name="Visel A."/>
            <person name="Grigoriev I.V."/>
        </authorList>
    </citation>
    <scope>NUCLEOTIDE SEQUENCE [LARGE SCALE GENOMIC DNA]</scope>
    <source>
        <strain evidence="6 7">NRRL 3301</strain>
    </source>
</reference>
<dbReference type="Gene3D" id="1.10.510.10">
    <property type="entry name" value="Transferase(Phosphotransferase) domain 1"/>
    <property type="match status" value="1"/>
</dbReference>
<evidence type="ECO:0000259" key="5">
    <source>
        <dbReference type="PROSITE" id="PS50011"/>
    </source>
</evidence>
<name>A0A1X2GQM3_9FUNG</name>
<protein>
    <submittedName>
        <fullName evidence="6">Pkinase-domain-containing protein</fullName>
    </submittedName>
</protein>
<dbReference type="SUPFAM" id="SSF56112">
    <property type="entry name" value="Protein kinase-like (PK-like)"/>
    <property type="match status" value="1"/>
</dbReference>
<dbReference type="FunFam" id="3.30.200.20:FF:000042">
    <property type="entry name" value="Aurora kinase A"/>
    <property type="match status" value="1"/>
</dbReference>
<dbReference type="InterPro" id="IPR011009">
    <property type="entry name" value="Kinase-like_dom_sf"/>
</dbReference>
<proteinExistence type="predicted"/>
<feature type="binding site" evidence="3">
    <location>
        <position position="78"/>
    </location>
    <ligand>
        <name>ATP</name>
        <dbReference type="ChEBI" id="CHEBI:30616"/>
    </ligand>
</feature>
<dbReference type="Pfam" id="PF00069">
    <property type="entry name" value="Pkinase"/>
    <property type="match status" value="1"/>
</dbReference>
<keyword evidence="1 3" id="KW-0547">Nucleotide-binding</keyword>